<dbReference type="InterPro" id="IPR023358">
    <property type="entry name" value="Peptidase_M18_dom2"/>
</dbReference>
<dbReference type="Gene3D" id="3.40.630.10">
    <property type="entry name" value="Zn peptidases"/>
    <property type="match status" value="1"/>
</dbReference>
<evidence type="ECO:0000256" key="7">
    <source>
        <dbReference type="ARBA" id="ARBA00022833"/>
    </source>
</evidence>
<dbReference type="PRINTS" id="PR00932">
    <property type="entry name" value="AMINO1PTASE"/>
</dbReference>
<feature type="compositionally biased region" description="Basic and acidic residues" evidence="11">
    <location>
        <begin position="1"/>
        <end position="23"/>
    </location>
</feature>
<evidence type="ECO:0000256" key="2">
    <source>
        <dbReference type="ARBA" id="ARBA00008290"/>
    </source>
</evidence>
<accession>A0A6I2UBR4</accession>
<evidence type="ECO:0000256" key="6">
    <source>
        <dbReference type="ARBA" id="ARBA00022801"/>
    </source>
</evidence>
<comment type="cofactor">
    <cofactor evidence="1 10">
        <name>Zn(2+)</name>
        <dbReference type="ChEBI" id="CHEBI:29105"/>
    </cofactor>
</comment>
<sequence>MAEEKTETMENKDKKEKQEKQEKAVWNSYTEAEKEALASLNENYKDFLSSCKTERESTEEIVRQARAKGYRDLQEIIDGGESLKPGDKVYAVCMKKAVAMFNIGTMSMEKGMAILGAHIDTCRLDLKQKPLYEDGGMAYFDTHYYGGIKKYQWVTLPLALHGVVVKKDGSVVKVVIGEKEDDPVFCVTDLLIHLSQKQMEKKATVVVEGEDLDVLIGSHPLEGKEKDAVKAGILELLKAQYGIEEDDFISAELTMVPAGRARDLGIDRSMVLAYGHDDRVCAYTSLAAMLEVDQVERTSCCLLVDKEEIGSVGASGMQSRFFENAVAEILHALGGYSGLSTRRCLANSYMLSSDVSSAFDSLYASAYDKKNCAYLGKGMVLMKFTGSRGKSGSNDASAEYLGRLRAVLDKHKVSFQTAELGRVDLGGGGTIAYIMSLYGMNVIDSGVAVLSMHAPWEAVSKVDVYEAYKGYKAFLQEI</sequence>
<feature type="region of interest" description="Disordered" evidence="11">
    <location>
        <begin position="1"/>
        <end position="25"/>
    </location>
</feature>
<dbReference type="EC" id="3.4.11.-" evidence="10"/>
<evidence type="ECO:0000256" key="9">
    <source>
        <dbReference type="RuleBase" id="RU004386"/>
    </source>
</evidence>
<keyword evidence="3 9" id="KW-0031">Aminopeptidase</keyword>
<evidence type="ECO:0000256" key="10">
    <source>
        <dbReference type="RuleBase" id="RU004387"/>
    </source>
</evidence>
<dbReference type="InterPro" id="IPR001948">
    <property type="entry name" value="Peptidase_M18"/>
</dbReference>
<dbReference type="GO" id="GO:0008270">
    <property type="term" value="F:zinc ion binding"/>
    <property type="evidence" value="ECO:0007669"/>
    <property type="project" value="InterPro"/>
</dbReference>
<dbReference type="EMBL" id="VUNR01000014">
    <property type="protein sequence ID" value="MSU08948.1"/>
    <property type="molecule type" value="Genomic_DNA"/>
</dbReference>
<organism evidence="12 13">
    <name type="scientific">Anaerovibrio slackiae</name>
    <dbReference type="NCBI Taxonomy" id="2652309"/>
    <lineage>
        <taxon>Bacteria</taxon>
        <taxon>Bacillati</taxon>
        <taxon>Bacillota</taxon>
        <taxon>Negativicutes</taxon>
        <taxon>Selenomonadales</taxon>
        <taxon>Selenomonadaceae</taxon>
        <taxon>Anaerovibrio</taxon>
    </lineage>
</organism>
<dbReference type="PANTHER" id="PTHR28570:SF2">
    <property type="entry name" value="M18 FAMILY AMINOPEPTIDASE 1-RELATED"/>
    <property type="match status" value="1"/>
</dbReference>
<dbReference type="GO" id="GO:0004177">
    <property type="term" value="F:aminopeptidase activity"/>
    <property type="evidence" value="ECO:0007669"/>
    <property type="project" value="UniProtKB-KW"/>
</dbReference>
<evidence type="ECO:0000313" key="12">
    <source>
        <dbReference type="EMBL" id="MSU08948.1"/>
    </source>
</evidence>
<dbReference type="GO" id="GO:0008237">
    <property type="term" value="F:metallopeptidase activity"/>
    <property type="evidence" value="ECO:0007669"/>
    <property type="project" value="UniProtKB-KW"/>
</dbReference>
<evidence type="ECO:0000313" key="13">
    <source>
        <dbReference type="Proteomes" id="UP000433181"/>
    </source>
</evidence>
<dbReference type="Gene3D" id="2.30.250.10">
    <property type="entry name" value="Aminopeptidase i, Domain 2"/>
    <property type="match status" value="1"/>
</dbReference>
<comment type="caution">
    <text evidence="12">The sequence shown here is derived from an EMBL/GenBank/DDBJ whole genome shotgun (WGS) entry which is preliminary data.</text>
</comment>
<dbReference type="PANTHER" id="PTHR28570">
    <property type="entry name" value="ASPARTYL AMINOPEPTIDASE"/>
    <property type="match status" value="1"/>
</dbReference>
<name>A0A6I2UBR4_9FIRM</name>
<keyword evidence="6 9" id="KW-0378">Hydrolase</keyword>
<dbReference type="GO" id="GO:0006508">
    <property type="term" value="P:proteolysis"/>
    <property type="evidence" value="ECO:0007669"/>
    <property type="project" value="UniProtKB-KW"/>
</dbReference>
<dbReference type="FunFam" id="2.30.250.10:FF:000006">
    <property type="entry name" value="Probable M18 family aminopeptidase 1"/>
    <property type="match status" value="1"/>
</dbReference>
<dbReference type="AlphaFoldDB" id="A0A6I2UBR4"/>
<evidence type="ECO:0000256" key="3">
    <source>
        <dbReference type="ARBA" id="ARBA00022438"/>
    </source>
</evidence>
<dbReference type="SUPFAM" id="SSF101821">
    <property type="entry name" value="Aminopeptidase/glucanase lid domain"/>
    <property type="match status" value="1"/>
</dbReference>
<evidence type="ECO:0000256" key="8">
    <source>
        <dbReference type="ARBA" id="ARBA00023049"/>
    </source>
</evidence>
<keyword evidence="8 9" id="KW-0482">Metalloprotease</keyword>
<gene>
    <name evidence="12" type="ORF">FYJ84_08120</name>
</gene>
<reference evidence="12 13" key="1">
    <citation type="submission" date="2019-08" db="EMBL/GenBank/DDBJ databases">
        <title>In-depth cultivation of the pig gut microbiome towards novel bacterial diversity and tailored functional studies.</title>
        <authorList>
            <person name="Wylensek D."/>
            <person name="Hitch T.C.A."/>
            <person name="Clavel T."/>
        </authorList>
    </citation>
    <scope>NUCLEOTIDE SEQUENCE [LARGE SCALE GENOMIC DNA]</scope>
    <source>
        <strain evidence="12 13">WCA-693-APC-5D-A</strain>
    </source>
</reference>
<proteinExistence type="inferred from homology"/>
<evidence type="ECO:0000256" key="4">
    <source>
        <dbReference type="ARBA" id="ARBA00022670"/>
    </source>
</evidence>
<dbReference type="NCBIfam" id="NF002600">
    <property type="entry name" value="PRK02256.1"/>
    <property type="match status" value="1"/>
</dbReference>
<protein>
    <recommendedName>
        <fullName evidence="10">M18 family aminopeptidase</fullName>
        <ecNumber evidence="10">3.4.11.-</ecNumber>
    </recommendedName>
</protein>
<keyword evidence="7 9" id="KW-0862">Zinc</keyword>
<dbReference type="GO" id="GO:0005737">
    <property type="term" value="C:cytoplasm"/>
    <property type="evidence" value="ECO:0007669"/>
    <property type="project" value="UniProtKB-ARBA"/>
</dbReference>
<dbReference type="SUPFAM" id="SSF53187">
    <property type="entry name" value="Zn-dependent exopeptidases"/>
    <property type="match status" value="1"/>
</dbReference>
<evidence type="ECO:0000256" key="1">
    <source>
        <dbReference type="ARBA" id="ARBA00001947"/>
    </source>
</evidence>
<keyword evidence="5 9" id="KW-0479">Metal-binding</keyword>
<evidence type="ECO:0000256" key="5">
    <source>
        <dbReference type="ARBA" id="ARBA00022723"/>
    </source>
</evidence>
<dbReference type="Proteomes" id="UP000433181">
    <property type="component" value="Unassembled WGS sequence"/>
</dbReference>
<dbReference type="Pfam" id="PF02127">
    <property type="entry name" value="Peptidase_M18"/>
    <property type="match status" value="1"/>
</dbReference>
<evidence type="ECO:0000256" key="11">
    <source>
        <dbReference type="SAM" id="MobiDB-lite"/>
    </source>
</evidence>
<comment type="similarity">
    <text evidence="2 9">Belongs to the peptidase M18 family.</text>
</comment>
<keyword evidence="13" id="KW-1185">Reference proteome</keyword>
<keyword evidence="4 9" id="KW-0645">Protease</keyword>